<evidence type="ECO:0000313" key="2">
    <source>
        <dbReference type="Proteomes" id="UP000313359"/>
    </source>
</evidence>
<keyword evidence="2" id="KW-1185">Reference proteome</keyword>
<name>A0A5C2RLF3_9APHY</name>
<evidence type="ECO:0008006" key="3">
    <source>
        <dbReference type="Google" id="ProtNLM"/>
    </source>
</evidence>
<dbReference type="Proteomes" id="UP000313359">
    <property type="component" value="Unassembled WGS sequence"/>
</dbReference>
<proteinExistence type="predicted"/>
<gene>
    <name evidence="1" type="ORF">L227DRAFT_41368</name>
</gene>
<dbReference type="AlphaFoldDB" id="A0A5C2RLF3"/>
<reference evidence="1" key="1">
    <citation type="journal article" date="2018" name="Genome Biol. Evol.">
        <title>Genomics and development of Lentinus tigrinus, a white-rot wood-decaying mushroom with dimorphic fruiting bodies.</title>
        <authorList>
            <person name="Wu B."/>
            <person name="Xu Z."/>
            <person name="Knudson A."/>
            <person name="Carlson A."/>
            <person name="Chen N."/>
            <person name="Kovaka S."/>
            <person name="LaButti K."/>
            <person name="Lipzen A."/>
            <person name="Pennachio C."/>
            <person name="Riley R."/>
            <person name="Schakwitz W."/>
            <person name="Umezawa K."/>
            <person name="Ohm R.A."/>
            <person name="Grigoriev I.V."/>
            <person name="Nagy L.G."/>
            <person name="Gibbons J."/>
            <person name="Hibbett D."/>
        </authorList>
    </citation>
    <scope>NUCLEOTIDE SEQUENCE [LARGE SCALE GENOMIC DNA]</scope>
    <source>
        <strain evidence="1">ALCF2SS1-6</strain>
    </source>
</reference>
<dbReference type="EMBL" id="ML122358">
    <property type="protein sequence ID" value="RPD52478.1"/>
    <property type="molecule type" value="Genomic_DNA"/>
</dbReference>
<dbReference type="InterPro" id="IPR032675">
    <property type="entry name" value="LRR_dom_sf"/>
</dbReference>
<protein>
    <recommendedName>
        <fullName evidence="3">F-box domain-containing protein</fullName>
    </recommendedName>
</protein>
<dbReference type="Gene3D" id="3.80.10.10">
    <property type="entry name" value="Ribonuclease Inhibitor"/>
    <property type="match status" value="1"/>
</dbReference>
<dbReference type="SUPFAM" id="SSF52047">
    <property type="entry name" value="RNI-like"/>
    <property type="match status" value="1"/>
</dbReference>
<dbReference type="STRING" id="1328759.A0A5C2RLF3"/>
<dbReference type="OrthoDB" id="2794631at2759"/>
<organism evidence="1 2">
    <name type="scientific">Lentinus tigrinus ALCF2SS1-6</name>
    <dbReference type="NCBI Taxonomy" id="1328759"/>
    <lineage>
        <taxon>Eukaryota</taxon>
        <taxon>Fungi</taxon>
        <taxon>Dikarya</taxon>
        <taxon>Basidiomycota</taxon>
        <taxon>Agaricomycotina</taxon>
        <taxon>Agaricomycetes</taxon>
        <taxon>Polyporales</taxon>
        <taxon>Polyporaceae</taxon>
        <taxon>Lentinus</taxon>
    </lineage>
</organism>
<sequence length="343" mass="38549">MRSLRRVWMQVELLFEPPIIIHLASLPTLEEMCMDSHWSDADTRVSQSTSLFSSLRKLHLTGIGTTSDPPTYFLSSINPASLKSLMLLWLESAEDERVGGMYLRSLLSILFTNGALQLQNIRAAYRGDERSLTNLLIGGGIKPYLRSLPDGATYLRSLCDLTSLHRIELEIDVVFQLSDDFLVQLASSLPHLQCLSLVPRILYPFHLAEEAELPTFQGLLALVKHCPYLSVVRLAVRTTFPMETGDTNAEPPQPLLSSPSMRVLELFTTPVSDGVDPNMVAFIMFTFSNLERFRVVLPAPRDESYTAEKRDHACARWSSVMEDIFAAQVAGGKDVDRAKWYVR</sequence>
<accession>A0A5C2RLF3</accession>
<evidence type="ECO:0000313" key="1">
    <source>
        <dbReference type="EMBL" id="RPD52478.1"/>
    </source>
</evidence>